<dbReference type="HOGENOM" id="CLU_2862366_0_0_0"/>
<sequence length="64" mass="7357">MRETIIQVEKLQNKCEELTGLLDAMYYAVSNGDRFEYRTAAFAHLLDMGMDIISSVKDIKEKLV</sequence>
<dbReference type="RefSeq" id="WP_006804436.1">
    <property type="nucleotide sequence ID" value="NZ_GG700632.1"/>
</dbReference>
<dbReference type="STRING" id="634994.GCWU000323_01099"/>
<name>C9MX28_9FUSO</name>
<dbReference type="Proteomes" id="UP000006233">
    <property type="component" value="Unassembled WGS sequence"/>
</dbReference>
<evidence type="ECO:0000313" key="2">
    <source>
        <dbReference type="Proteomes" id="UP000006233"/>
    </source>
</evidence>
<proteinExistence type="predicted"/>
<gene>
    <name evidence="1" type="ORF">GCWU000323_01099</name>
</gene>
<reference evidence="1 2" key="1">
    <citation type="submission" date="2009-09" db="EMBL/GenBank/DDBJ databases">
        <authorList>
            <person name="Weinstock G."/>
            <person name="Sodergren E."/>
            <person name="Clifton S."/>
            <person name="Fulton L."/>
            <person name="Fulton B."/>
            <person name="Courtney L."/>
            <person name="Fronick C."/>
            <person name="Harrison M."/>
            <person name="Strong C."/>
            <person name="Farmer C."/>
            <person name="Delahaunty K."/>
            <person name="Markovic C."/>
            <person name="Hall O."/>
            <person name="Minx P."/>
            <person name="Tomlinson C."/>
            <person name="Mitreva M."/>
            <person name="Nelson J."/>
            <person name="Hou S."/>
            <person name="Wollam A."/>
            <person name="Pepin K.H."/>
            <person name="Johnson M."/>
            <person name="Bhonagiri V."/>
            <person name="Nash W.E."/>
            <person name="Warren W."/>
            <person name="Chinwalla A."/>
            <person name="Mardis E.R."/>
            <person name="Wilson R.K."/>
        </authorList>
    </citation>
    <scope>NUCLEOTIDE SEQUENCE [LARGE SCALE GENOMIC DNA]</scope>
    <source>
        <strain evidence="1 2">F0254</strain>
    </source>
</reference>
<comment type="caution">
    <text evidence="1">The sequence shown here is derived from an EMBL/GenBank/DDBJ whole genome shotgun (WGS) entry which is preliminary data.</text>
</comment>
<evidence type="ECO:0000313" key="1">
    <source>
        <dbReference type="EMBL" id="EEX75044.1"/>
    </source>
</evidence>
<accession>C9MX28</accession>
<protein>
    <submittedName>
        <fullName evidence="1">Uncharacterized protein</fullName>
    </submittedName>
</protein>
<dbReference type="AlphaFoldDB" id="C9MX28"/>
<organism evidence="1 2">
    <name type="scientific">Leptotrichia hofstadii F0254</name>
    <dbReference type="NCBI Taxonomy" id="634994"/>
    <lineage>
        <taxon>Bacteria</taxon>
        <taxon>Fusobacteriati</taxon>
        <taxon>Fusobacteriota</taxon>
        <taxon>Fusobacteriia</taxon>
        <taxon>Fusobacteriales</taxon>
        <taxon>Leptotrichiaceae</taxon>
        <taxon>Leptotrichia</taxon>
    </lineage>
</organism>
<dbReference type="EMBL" id="ACVB02000008">
    <property type="protein sequence ID" value="EEX75044.1"/>
    <property type="molecule type" value="Genomic_DNA"/>
</dbReference>